<proteinExistence type="evidence at transcript level"/>
<dbReference type="SMART" id="SM00252">
    <property type="entry name" value="SH2"/>
    <property type="match status" value="1"/>
</dbReference>
<keyword evidence="4 8" id="KW-0067">ATP-binding</keyword>
<dbReference type="PANTHER" id="PTHR24418">
    <property type="entry name" value="TYROSINE-PROTEIN KINASE"/>
    <property type="match status" value="1"/>
</dbReference>
<dbReference type="SUPFAM" id="SSF55550">
    <property type="entry name" value="SH2 domain"/>
    <property type="match status" value="1"/>
</dbReference>
<keyword evidence="5 9" id="KW-0829">Tyrosine-protein kinase</keyword>
<feature type="domain" description="Protein kinase" evidence="12">
    <location>
        <begin position="180"/>
        <end position="441"/>
    </location>
</feature>
<dbReference type="CDD" id="cd00192">
    <property type="entry name" value="PTKc"/>
    <property type="match status" value="1"/>
</dbReference>
<dbReference type="EMBL" id="JI171452">
    <property type="protein sequence ID" value="ADY45199.1"/>
    <property type="molecule type" value="mRNA"/>
</dbReference>
<evidence type="ECO:0000256" key="9">
    <source>
        <dbReference type="RuleBase" id="RU362096"/>
    </source>
</evidence>
<dbReference type="Gene3D" id="1.10.510.10">
    <property type="entry name" value="Transferase(Phosphotransferase) domain 1"/>
    <property type="match status" value="1"/>
</dbReference>
<accession>F1L4Z5</accession>
<keyword evidence="7" id="KW-0727">SH2 domain</keyword>
<protein>
    <recommendedName>
        <fullName evidence="9">Tyrosine-protein kinase</fullName>
        <ecNumber evidence="9">2.7.10.2</ecNumber>
    </recommendedName>
</protein>
<evidence type="ECO:0000256" key="10">
    <source>
        <dbReference type="SAM" id="MobiDB-lite"/>
    </source>
</evidence>
<dbReference type="Gene3D" id="3.30.200.20">
    <property type="entry name" value="Phosphorylase Kinase, domain 1"/>
    <property type="match status" value="1"/>
</dbReference>
<feature type="compositionally biased region" description="Polar residues" evidence="10">
    <location>
        <begin position="23"/>
        <end position="39"/>
    </location>
</feature>
<dbReference type="InterPro" id="IPR008266">
    <property type="entry name" value="Tyr_kinase_AS"/>
</dbReference>
<dbReference type="GO" id="GO:0005524">
    <property type="term" value="F:ATP binding"/>
    <property type="evidence" value="ECO:0007669"/>
    <property type="project" value="UniProtKB-UniRule"/>
</dbReference>
<evidence type="ECO:0000256" key="6">
    <source>
        <dbReference type="ARBA" id="ARBA00051245"/>
    </source>
</evidence>
<dbReference type="PROSITE" id="PS00109">
    <property type="entry name" value="PROTEIN_KINASE_TYR"/>
    <property type="match status" value="1"/>
</dbReference>
<dbReference type="InterPro" id="IPR020635">
    <property type="entry name" value="Tyr_kinase_cat_dom"/>
</dbReference>
<evidence type="ECO:0000256" key="8">
    <source>
        <dbReference type="PROSITE-ProRule" id="PRU10141"/>
    </source>
</evidence>
<evidence type="ECO:0000256" key="3">
    <source>
        <dbReference type="ARBA" id="ARBA00022777"/>
    </source>
</evidence>
<comment type="similarity">
    <text evidence="9">Belongs to the protein kinase superfamily. Tyr protein kinase family.</text>
</comment>
<dbReference type="EC" id="2.7.10.2" evidence="9"/>
<reference evidence="13" key="1">
    <citation type="journal article" date="2011" name="Genome Res.">
        <title>Deep small RNA sequencing from the nematode Ascaris reveals conservation, functional diversification, and novel developmental profiles.</title>
        <authorList>
            <person name="Wang J."/>
            <person name="Czech B."/>
            <person name="Crunk A."/>
            <person name="Wallace A."/>
            <person name="Mitreva M."/>
            <person name="Hannon G.J."/>
            <person name="Davis R.E."/>
        </authorList>
    </citation>
    <scope>NUCLEOTIDE SEQUENCE</scope>
</reference>
<dbReference type="SUPFAM" id="SSF56112">
    <property type="entry name" value="Protein kinase-like (PK-like)"/>
    <property type="match status" value="1"/>
</dbReference>
<dbReference type="PRINTS" id="PR00109">
    <property type="entry name" value="TYRKINASE"/>
</dbReference>
<evidence type="ECO:0000256" key="4">
    <source>
        <dbReference type="ARBA" id="ARBA00022840"/>
    </source>
</evidence>
<dbReference type="PROSITE" id="PS50001">
    <property type="entry name" value="SH2"/>
    <property type="match status" value="1"/>
</dbReference>
<dbReference type="GO" id="GO:0004715">
    <property type="term" value="F:non-membrane spanning protein tyrosine kinase activity"/>
    <property type="evidence" value="ECO:0007669"/>
    <property type="project" value="UniProtKB-EC"/>
</dbReference>
<dbReference type="SMART" id="SM00219">
    <property type="entry name" value="TyrKc"/>
    <property type="match status" value="1"/>
</dbReference>
<dbReference type="InterPro" id="IPR001245">
    <property type="entry name" value="Ser-Thr/Tyr_kinase_cat_dom"/>
</dbReference>
<keyword evidence="1 9" id="KW-0808">Transferase</keyword>
<evidence type="ECO:0000313" key="13">
    <source>
        <dbReference type="EMBL" id="ADY45199.1"/>
    </source>
</evidence>
<dbReference type="PROSITE" id="PS50011">
    <property type="entry name" value="PROTEIN_KINASE_DOM"/>
    <property type="match status" value="1"/>
</dbReference>
<dbReference type="InterPro" id="IPR036860">
    <property type="entry name" value="SH2_dom_sf"/>
</dbReference>
<dbReference type="PROSITE" id="PS00107">
    <property type="entry name" value="PROTEIN_KINASE_ATP"/>
    <property type="match status" value="1"/>
</dbReference>
<sequence>MGLRFTGTKTFLKNVFTKKSPSTRTAVEKIGQQSESPTPLSKEPSRTSLTIPDEVIEPPNGVEVVDAADKHLLSENYYHGIIEKEEIEKLLSRNGDFLMCILEGDVTSRIIWAVRFEGHPKYIAIGHKGAEFQVTGKCFEKIPDMVKYYMTTREPIHSTLKIIVKRAVPHKEWLISHDRVRLEDEIGKGAFGKVFKGTLQVGHDFQTVAVKTYAGQTKDRKKRAAFLQEARTMREYKHENVLQVIGIACQKEPLMIVLEFCGGGSLLQHLRKQGAHLGIPIRYRFSKEASAGLRYLEEMKCIHRDVAARNCLLTEIDLTVKISDFGLSIKQQMVDTENELVLPTKWLAPEVIRKRQFTNKTDVWSFGVLLYEIFTDGSEPYPGISNAEVREKLTNGSNYRMQIPLEVPPGITRLINSCWMEEPSKRPTFKEINKTLTRIEFK</sequence>
<organism evidence="13">
    <name type="scientific">Ascaris suum</name>
    <name type="common">Pig roundworm</name>
    <name type="synonym">Ascaris lumbricoides</name>
    <dbReference type="NCBI Taxonomy" id="6253"/>
    <lineage>
        <taxon>Eukaryota</taxon>
        <taxon>Metazoa</taxon>
        <taxon>Ecdysozoa</taxon>
        <taxon>Nematoda</taxon>
        <taxon>Chromadorea</taxon>
        <taxon>Rhabditida</taxon>
        <taxon>Spirurina</taxon>
        <taxon>Ascaridomorpha</taxon>
        <taxon>Ascaridoidea</taxon>
        <taxon>Ascarididae</taxon>
        <taxon>Ascaris</taxon>
    </lineage>
</organism>
<evidence type="ECO:0000256" key="2">
    <source>
        <dbReference type="ARBA" id="ARBA00022741"/>
    </source>
</evidence>
<evidence type="ECO:0000259" key="11">
    <source>
        <dbReference type="PROSITE" id="PS50001"/>
    </source>
</evidence>
<dbReference type="Gene3D" id="3.30.505.10">
    <property type="entry name" value="SH2 domain"/>
    <property type="match status" value="1"/>
</dbReference>
<dbReference type="InterPro" id="IPR017441">
    <property type="entry name" value="Protein_kinase_ATP_BS"/>
</dbReference>
<keyword evidence="2 8" id="KW-0547">Nucleotide-binding</keyword>
<keyword evidence="3 9" id="KW-0418">Kinase</keyword>
<dbReference type="InterPro" id="IPR050198">
    <property type="entry name" value="Non-receptor_tyrosine_kinases"/>
</dbReference>
<feature type="domain" description="SH2" evidence="11">
    <location>
        <begin position="77"/>
        <end position="164"/>
    </location>
</feature>
<evidence type="ECO:0000259" key="12">
    <source>
        <dbReference type="PROSITE" id="PS50011"/>
    </source>
</evidence>
<dbReference type="InterPro" id="IPR000980">
    <property type="entry name" value="SH2"/>
</dbReference>
<dbReference type="Pfam" id="PF07714">
    <property type="entry name" value="PK_Tyr_Ser-Thr"/>
    <property type="match status" value="1"/>
</dbReference>
<name>F1L4Z5_ASCSU</name>
<dbReference type="AlphaFoldDB" id="F1L4Z5"/>
<dbReference type="InterPro" id="IPR011009">
    <property type="entry name" value="Kinase-like_dom_sf"/>
</dbReference>
<comment type="catalytic activity">
    <reaction evidence="6 9">
        <text>L-tyrosyl-[protein] + ATP = O-phospho-L-tyrosyl-[protein] + ADP + H(+)</text>
        <dbReference type="Rhea" id="RHEA:10596"/>
        <dbReference type="Rhea" id="RHEA-COMP:10136"/>
        <dbReference type="Rhea" id="RHEA-COMP:20101"/>
        <dbReference type="ChEBI" id="CHEBI:15378"/>
        <dbReference type="ChEBI" id="CHEBI:30616"/>
        <dbReference type="ChEBI" id="CHEBI:46858"/>
        <dbReference type="ChEBI" id="CHEBI:61978"/>
        <dbReference type="ChEBI" id="CHEBI:456216"/>
        <dbReference type="EC" id="2.7.10.2"/>
    </reaction>
</comment>
<evidence type="ECO:0000256" key="5">
    <source>
        <dbReference type="ARBA" id="ARBA00023137"/>
    </source>
</evidence>
<feature type="region of interest" description="Disordered" evidence="10">
    <location>
        <begin position="23"/>
        <end position="46"/>
    </location>
</feature>
<evidence type="ECO:0000256" key="1">
    <source>
        <dbReference type="ARBA" id="ARBA00022679"/>
    </source>
</evidence>
<evidence type="ECO:0000256" key="7">
    <source>
        <dbReference type="PROSITE-ProRule" id="PRU00191"/>
    </source>
</evidence>
<dbReference type="InterPro" id="IPR000719">
    <property type="entry name" value="Prot_kinase_dom"/>
</dbReference>
<feature type="binding site" evidence="8">
    <location>
        <position position="211"/>
    </location>
    <ligand>
        <name>ATP</name>
        <dbReference type="ChEBI" id="CHEBI:30616"/>
    </ligand>
</feature>